<dbReference type="InterPro" id="IPR054289">
    <property type="entry name" value="DUF7025"/>
</dbReference>
<dbReference type="Pfam" id="PF23232">
    <property type="entry name" value="AAA_lid_13"/>
    <property type="match status" value="1"/>
</dbReference>
<dbReference type="EMBL" id="JAGPXC010000001">
    <property type="protein sequence ID" value="KAH6659175.1"/>
    <property type="molecule type" value="Genomic_DNA"/>
</dbReference>
<dbReference type="InterPro" id="IPR003959">
    <property type="entry name" value="ATPase_AAA_core"/>
</dbReference>
<dbReference type="GeneID" id="70135056"/>
<dbReference type="AlphaFoldDB" id="A0A9P8UVY1"/>
<evidence type="ECO:0000313" key="5">
    <source>
        <dbReference type="Proteomes" id="UP000758603"/>
    </source>
</evidence>
<protein>
    <recommendedName>
        <fullName evidence="3">AAA+ ATPase domain-containing protein</fullName>
    </recommendedName>
</protein>
<dbReference type="InterPro" id="IPR056599">
    <property type="entry name" value="AAA_lid_fung"/>
</dbReference>
<accession>A0A9P8UVY1</accession>
<dbReference type="SUPFAM" id="SSF52540">
    <property type="entry name" value="P-loop containing nucleoside triphosphate hydrolases"/>
    <property type="match status" value="1"/>
</dbReference>
<evidence type="ECO:0000256" key="1">
    <source>
        <dbReference type="SAM" id="Coils"/>
    </source>
</evidence>
<dbReference type="GO" id="GO:0016887">
    <property type="term" value="F:ATP hydrolysis activity"/>
    <property type="evidence" value="ECO:0007669"/>
    <property type="project" value="InterPro"/>
</dbReference>
<sequence length="791" mass="89826">MSGSSEAPMTEALLAKLAVLEAKFSDLELKYKFLSDARLKEINGTKKTDNSTKKKVGSAAEKSNKNVSDSHSRVKIVVQKVDPNTGERIEHHTEAESTEDDSSEARAFTVKKVVYDKFGTGNRMSSEIDIKNPALWELLKKTLGHYPYHIFRGPPVTLNSPFAPLVFNWDVLTQEAARPEKDHTDKVALGDLKLLLEFVSSATSGDEKLVKYFQSRDTYLKQGSVQFDDLWTIFPPGSLIYGKPFQGQHQVFVVQGNKYTWPRRDEEKSQYVSWKFAAWTYDWTGREFERTRFTIAIEPFDGHRPIASLQYHPFDAHPDRQSIEQKLVERGKRFREFCTATGGGRLFDYTGWVICGRKGLSSLLQSDDDDSDIHSRSSRLSYILGISQSSRMREQVTESTHVDGRVMVDYDSYLQYSSVTAGNGTLHRDRDYRECLCDDCQVNEGLTRRSRSHFDKSDNPNKRDWEDERYMLCPPRVLGYILGEKQWAQLQVSLLKKVPFEMHSDAWSSRLQLAEDATKDLLLELVKSHVSNHGESSNKAERCLEIDDIIPHKGKGLIVLLYGPPGVGKTSTAEIIALATRKPLFSISVADVGTDPKRVEANLAKIFALATSWEAILLIDEADVFLESRGKVFSGSIEKNALVSVFLRVLDYYQGIMFLTTNQIAQFDVAIPSRIHVAIKYESLTKTQATKIFEGFLKPLEDNDEIHDYERIKEYLNDDVLSIRFDGRQIRNIITTALGIARAESGSQAGRKGKLKKAHLKKAVQNARAFKEEFVVQYDRYKVSQEKMIQV</sequence>
<dbReference type="Proteomes" id="UP000758603">
    <property type="component" value="Unassembled WGS sequence"/>
</dbReference>
<gene>
    <name evidence="4" type="ORF">BKA67DRAFT_652424</name>
</gene>
<dbReference type="Gene3D" id="3.40.50.300">
    <property type="entry name" value="P-loop containing nucleotide triphosphate hydrolases"/>
    <property type="match status" value="1"/>
</dbReference>
<feature type="domain" description="AAA+ ATPase" evidence="3">
    <location>
        <begin position="555"/>
        <end position="683"/>
    </location>
</feature>
<dbReference type="Pfam" id="PF00004">
    <property type="entry name" value="AAA"/>
    <property type="match status" value="1"/>
</dbReference>
<dbReference type="PANTHER" id="PTHR46411">
    <property type="entry name" value="FAMILY ATPASE, PUTATIVE-RELATED"/>
    <property type="match status" value="1"/>
</dbReference>
<dbReference type="InterPro" id="IPR027417">
    <property type="entry name" value="P-loop_NTPase"/>
</dbReference>
<dbReference type="OrthoDB" id="10042665at2759"/>
<feature type="region of interest" description="Disordered" evidence="2">
    <location>
        <begin position="42"/>
        <end position="103"/>
    </location>
</feature>
<dbReference type="PANTHER" id="PTHR46411:SF4">
    <property type="entry name" value="AAA+ ATPASE DOMAIN-CONTAINING PROTEIN"/>
    <property type="match status" value="1"/>
</dbReference>
<feature type="compositionally biased region" description="Basic and acidic residues" evidence="2">
    <location>
        <begin position="85"/>
        <end position="95"/>
    </location>
</feature>
<feature type="compositionally biased region" description="Basic and acidic residues" evidence="2">
    <location>
        <begin position="42"/>
        <end position="52"/>
    </location>
</feature>
<reference evidence="4" key="1">
    <citation type="journal article" date="2021" name="Nat. Commun.">
        <title>Genetic determinants of endophytism in the Arabidopsis root mycobiome.</title>
        <authorList>
            <person name="Mesny F."/>
            <person name="Miyauchi S."/>
            <person name="Thiergart T."/>
            <person name="Pickel B."/>
            <person name="Atanasova L."/>
            <person name="Karlsson M."/>
            <person name="Huettel B."/>
            <person name="Barry K.W."/>
            <person name="Haridas S."/>
            <person name="Chen C."/>
            <person name="Bauer D."/>
            <person name="Andreopoulos W."/>
            <person name="Pangilinan J."/>
            <person name="LaButti K."/>
            <person name="Riley R."/>
            <person name="Lipzen A."/>
            <person name="Clum A."/>
            <person name="Drula E."/>
            <person name="Henrissat B."/>
            <person name="Kohler A."/>
            <person name="Grigoriev I.V."/>
            <person name="Martin F.M."/>
            <person name="Hacquard S."/>
        </authorList>
    </citation>
    <scope>NUCLEOTIDE SEQUENCE</scope>
    <source>
        <strain evidence="4">MPI-SDFR-AT-0073</strain>
    </source>
</reference>
<dbReference type="Pfam" id="PF22942">
    <property type="entry name" value="DUF7025"/>
    <property type="match status" value="1"/>
</dbReference>
<name>A0A9P8UVY1_9PEZI</name>
<keyword evidence="5" id="KW-1185">Reference proteome</keyword>
<feature type="compositionally biased region" description="Basic and acidic residues" evidence="2">
    <location>
        <begin position="62"/>
        <end position="72"/>
    </location>
</feature>
<feature type="coiled-coil region" evidence="1">
    <location>
        <begin position="10"/>
        <end position="37"/>
    </location>
</feature>
<dbReference type="GO" id="GO:0005524">
    <property type="term" value="F:ATP binding"/>
    <property type="evidence" value="ECO:0007669"/>
    <property type="project" value="InterPro"/>
</dbReference>
<evidence type="ECO:0000313" key="4">
    <source>
        <dbReference type="EMBL" id="KAH6659175.1"/>
    </source>
</evidence>
<keyword evidence="1" id="KW-0175">Coiled coil</keyword>
<dbReference type="RefSeq" id="XP_045963306.1">
    <property type="nucleotide sequence ID" value="XM_046106165.1"/>
</dbReference>
<evidence type="ECO:0000259" key="3">
    <source>
        <dbReference type="SMART" id="SM00382"/>
    </source>
</evidence>
<dbReference type="CDD" id="cd19481">
    <property type="entry name" value="RecA-like_protease"/>
    <property type="match status" value="1"/>
</dbReference>
<organism evidence="4 5">
    <name type="scientific">Truncatella angustata</name>
    <dbReference type="NCBI Taxonomy" id="152316"/>
    <lineage>
        <taxon>Eukaryota</taxon>
        <taxon>Fungi</taxon>
        <taxon>Dikarya</taxon>
        <taxon>Ascomycota</taxon>
        <taxon>Pezizomycotina</taxon>
        <taxon>Sordariomycetes</taxon>
        <taxon>Xylariomycetidae</taxon>
        <taxon>Amphisphaeriales</taxon>
        <taxon>Sporocadaceae</taxon>
        <taxon>Truncatella</taxon>
    </lineage>
</organism>
<comment type="caution">
    <text evidence="4">The sequence shown here is derived from an EMBL/GenBank/DDBJ whole genome shotgun (WGS) entry which is preliminary data.</text>
</comment>
<evidence type="ECO:0000256" key="2">
    <source>
        <dbReference type="SAM" id="MobiDB-lite"/>
    </source>
</evidence>
<proteinExistence type="predicted"/>
<dbReference type="InterPro" id="IPR003593">
    <property type="entry name" value="AAA+_ATPase"/>
</dbReference>
<dbReference type="SMART" id="SM00382">
    <property type="entry name" value="AAA"/>
    <property type="match status" value="1"/>
</dbReference>